<evidence type="ECO:0000256" key="5">
    <source>
        <dbReference type="SAM" id="MobiDB-lite"/>
    </source>
</evidence>
<keyword evidence="1" id="KW-0805">Transcription regulation</keyword>
<organism evidence="7">
    <name type="scientific">Brassica cretica</name>
    <name type="common">Mustard</name>
    <dbReference type="NCBI Taxonomy" id="69181"/>
    <lineage>
        <taxon>Eukaryota</taxon>
        <taxon>Viridiplantae</taxon>
        <taxon>Streptophyta</taxon>
        <taxon>Embryophyta</taxon>
        <taxon>Tracheophyta</taxon>
        <taxon>Spermatophyta</taxon>
        <taxon>Magnoliopsida</taxon>
        <taxon>eudicotyledons</taxon>
        <taxon>Gunneridae</taxon>
        <taxon>Pentapetalae</taxon>
        <taxon>rosids</taxon>
        <taxon>malvids</taxon>
        <taxon>Brassicales</taxon>
        <taxon>Brassicaceae</taxon>
        <taxon>Brassiceae</taxon>
        <taxon>Brassica</taxon>
    </lineage>
</organism>
<proteinExistence type="predicted"/>
<keyword evidence="4" id="KW-0539">Nucleus</keyword>
<dbReference type="EMBL" id="QGKY02001925">
    <property type="protein sequence ID" value="KAF2544726.1"/>
    <property type="molecule type" value="Genomic_DNA"/>
</dbReference>
<dbReference type="PANTHER" id="PTHR31079">
    <property type="entry name" value="NAC DOMAIN-CONTAINING PROTEIN 73"/>
    <property type="match status" value="1"/>
</dbReference>
<dbReference type="InterPro" id="IPR044799">
    <property type="entry name" value="SOG1-like"/>
</dbReference>
<dbReference type="SUPFAM" id="SSF101941">
    <property type="entry name" value="NAC domain"/>
    <property type="match status" value="1"/>
</dbReference>
<keyword evidence="3" id="KW-0804">Transcription</keyword>
<evidence type="ECO:0000256" key="3">
    <source>
        <dbReference type="ARBA" id="ARBA00023163"/>
    </source>
</evidence>
<keyword evidence="2" id="KW-0238">DNA-binding</keyword>
<dbReference type="InterPro" id="IPR007590">
    <property type="entry name" value="Saf4/Yju2"/>
</dbReference>
<feature type="region of interest" description="Disordered" evidence="5">
    <location>
        <begin position="552"/>
        <end position="619"/>
    </location>
</feature>
<dbReference type="InterPro" id="IPR036093">
    <property type="entry name" value="NAC_dom_sf"/>
</dbReference>
<dbReference type="GO" id="GO:0003700">
    <property type="term" value="F:DNA-binding transcription factor activity"/>
    <property type="evidence" value="ECO:0007669"/>
    <property type="project" value="InterPro"/>
</dbReference>
<dbReference type="FunFam" id="2.170.150.80:FF:000009">
    <property type="entry name" value="NAC domain-containing protein 8"/>
    <property type="match status" value="1"/>
</dbReference>
<name>A0A8S9GK83_BRACR</name>
<evidence type="ECO:0000259" key="6">
    <source>
        <dbReference type="PROSITE" id="PS51005"/>
    </source>
</evidence>
<dbReference type="GO" id="GO:0005634">
    <property type="term" value="C:nucleus"/>
    <property type="evidence" value="ECO:0007669"/>
    <property type="project" value="TreeGrafter"/>
</dbReference>
<dbReference type="InterPro" id="IPR003441">
    <property type="entry name" value="NAC-dom"/>
</dbReference>
<evidence type="ECO:0000256" key="1">
    <source>
        <dbReference type="ARBA" id="ARBA00023015"/>
    </source>
</evidence>
<accession>A0A8S9GK83</accession>
<dbReference type="PROSITE" id="PS51005">
    <property type="entry name" value="NAC"/>
    <property type="match status" value="1"/>
</dbReference>
<feature type="compositionally biased region" description="Basic and acidic residues" evidence="5">
    <location>
        <begin position="572"/>
        <end position="607"/>
    </location>
</feature>
<dbReference type="GO" id="GO:0000976">
    <property type="term" value="F:transcription cis-regulatory region binding"/>
    <property type="evidence" value="ECO:0007669"/>
    <property type="project" value="TreeGrafter"/>
</dbReference>
<dbReference type="Pfam" id="PF02365">
    <property type="entry name" value="NAM"/>
    <property type="match status" value="1"/>
</dbReference>
<evidence type="ECO:0000313" key="7">
    <source>
        <dbReference type="EMBL" id="KAF2544726.1"/>
    </source>
</evidence>
<gene>
    <name evidence="7" type="ORF">F2Q70_00020704</name>
</gene>
<comment type="caution">
    <text evidence="7">The sequence shown here is derived from an EMBL/GenBank/DDBJ whole genome shotgun (WGS) entry which is preliminary data.</text>
</comment>
<sequence length="717" mass="80380">MPYNIWCGGCNSMIAKGVRFNAEKKQVGNYYSTKIWSFAMKAPCCKQEIVIQTDPQNCEYVITSGAQKKVEEYDVEDAETMELTAEEEKGKLADPFYRLEHQEVDLQKKKAAEPLLVRLQRVSDARHADDYSLNKALRAQIRGHRKRVAEEEAASRKLGLGIRLVPKSEEDIAAASKVKFKTKFDKNRKDKRALIHASSIFPESSYSMSSSSKKRLELEAKRRKICAASASSLLNGGFKASSLSKKQSSASKYKSSTVTVRKIRSWLVDSNRIATKIKSASSHSDSHQVVWNSNPTRHCPNCHHVIDNNDDEVDAWPGLPRGVKFDPSDPEIIWHLLAKSGLLGLSTHPFIDEFIPTVNQDDGICYTHPKNLPGVKHDGTVSHFFHRAIKAYSTGTRKRRKIHDDDFGDVRWHKTGRTKPVVLDGVQRGCKKIMVLYGGKNVKTNWVMHQYHLGTDEDEKEGDYVVSKIFYQQPAVLKQGGGDKAGEDVSEDIFASPTPKADPVTPKLFTPEPPQAVGVCSDSHFADDYAIPQEVSLAEISEAVYMEDEVQGVQRNNERTSSEDEPAPETGIENRDNEIKVYDGEEKENGKEDGNDQEGKENEHQAEEDPNWLESGESQFILDSQQLVEALSLCDDLLQDRDENTNNGGGSRNKQPCFGDYARLGGTEDFKRDLEDCQKLVLDPSNIDLDTPPEFRLSQLEFGSQESFLAWGTGKTD</sequence>
<dbReference type="Gene3D" id="2.170.150.80">
    <property type="entry name" value="NAC domain"/>
    <property type="match status" value="1"/>
</dbReference>
<feature type="domain" description="NAC" evidence="6">
    <location>
        <begin position="319"/>
        <end position="472"/>
    </location>
</feature>
<evidence type="ECO:0000256" key="2">
    <source>
        <dbReference type="ARBA" id="ARBA00023125"/>
    </source>
</evidence>
<evidence type="ECO:0000256" key="4">
    <source>
        <dbReference type="ARBA" id="ARBA00023242"/>
    </source>
</evidence>
<dbReference type="AlphaFoldDB" id="A0A8S9GK83"/>
<dbReference type="PANTHER" id="PTHR31079:SF9">
    <property type="entry name" value="SUPPRESSOR OF GAMMA RESPONSE 1"/>
    <property type="match status" value="1"/>
</dbReference>
<dbReference type="GO" id="GO:0000398">
    <property type="term" value="P:mRNA splicing, via spliceosome"/>
    <property type="evidence" value="ECO:0007669"/>
    <property type="project" value="InterPro"/>
</dbReference>
<reference evidence="7" key="1">
    <citation type="submission" date="2019-12" db="EMBL/GenBank/DDBJ databases">
        <title>Genome sequencing and annotation of Brassica cretica.</title>
        <authorList>
            <person name="Studholme D.J."/>
            <person name="Sarris P.F."/>
        </authorList>
    </citation>
    <scope>NUCLEOTIDE SEQUENCE</scope>
    <source>
        <strain evidence="7">PFS-102/07</strain>
        <tissue evidence="7">Leaf</tissue>
    </source>
</reference>
<feature type="region of interest" description="Disordered" evidence="5">
    <location>
        <begin position="640"/>
        <end position="659"/>
    </location>
</feature>
<dbReference type="Pfam" id="PF04502">
    <property type="entry name" value="Saf4_Yju2"/>
    <property type="match status" value="1"/>
</dbReference>
<protein>
    <recommendedName>
        <fullName evidence="6">NAC domain-containing protein</fullName>
    </recommendedName>
</protein>